<accession>A0A7K3WMJ8</accession>
<keyword evidence="1" id="KW-0812">Transmembrane</keyword>
<gene>
    <name evidence="3" type="ORF">G3O08_00210</name>
</gene>
<dbReference type="Proteomes" id="UP000486602">
    <property type="component" value="Unassembled WGS sequence"/>
</dbReference>
<dbReference type="PROSITE" id="PS51724">
    <property type="entry name" value="SPOR"/>
    <property type="match status" value="1"/>
</dbReference>
<dbReference type="Pfam" id="PF05036">
    <property type="entry name" value="SPOR"/>
    <property type="match status" value="1"/>
</dbReference>
<dbReference type="GO" id="GO:0042834">
    <property type="term" value="F:peptidoglycan binding"/>
    <property type="evidence" value="ECO:0007669"/>
    <property type="project" value="InterPro"/>
</dbReference>
<dbReference type="AlphaFoldDB" id="A0A7K3WMJ8"/>
<dbReference type="RefSeq" id="WP_163282651.1">
    <property type="nucleotide sequence ID" value="NZ_JAAGVY010000001.1"/>
</dbReference>
<dbReference type="Pfam" id="PF18174">
    <property type="entry name" value="HU-CCDC81_bac_1"/>
    <property type="match status" value="1"/>
</dbReference>
<dbReference type="InterPro" id="IPR041268">
    <property type="entry name" value="HU-CCDC81_bac_2"/>
</dbReference>
<evidence type="ECO:0000256" key="1">
    <source>
        <dbReference type="SAM" id="Phobius"/>
    </source>
</evidence>
<keyword evidence="4" id="KW-1185">Reference proteome</keyword>
<dbReference type="Gene3D" id="3.30.70.1070">
    <property type="entry name" value="Sporulation related repeat"/>
    <property type="match status" value="1"/>
</dbReference>
<keyword evidence="1" id="KW-1133">Transmembrane helix</keyword>
<evidence type="ECO:0000259" key="2">
    <source>
        <dbReference type="PROSITE" id="PS51724"/>
    </source>
</evidence>
<dbReference type="Pfam" id="PF18175">
    <property type="entry name" value="HU-CCDC81_bac_2"/>
    <property type="match status" value="1"/>
</dbReference>
<feature type="domain" description="SPOR" evidence="2">
    <location>
        <begin position="285"/>
        <end position="361"/>
    </location>
</feature>
<reference evidence="3 4" key="1">
    <citation type="submission" date="2020-02" db="EMBL/GenBank/DDBJ databases">
        <title>Out from the shadows clarifying the taxonomy of the family Cryomorphaceae and related taxa by utilizing the GTDB taxonomic framework.</title>
        <authorList>
            <person name="Bowman J.P."/>
        </authorList>
    </citation>
    <scope>NUCLEOTIDE SEQUENCE [LARGE SCALE GENOMIC DNA]</scope>
    <source>
        <strain evidence="3 4">QSSC 1-22</strain>
    </source>
</reference>
<organism evidence="3 4">
    <name type="scientific">Cryomorpha ignava</name>
    <dbReference type="NCBI Taxonomy" id="101383"/>
    <lineage>
        <taxon>Bacteria</taxon>
        <taxon>Pseudomonadati</taxon>
        <taxon>Bacteroidota</taxon>
        <taxon>Flavobacteriia</taxon>
        <taxon>Flavobacteriales</taxon>
        <taxon>Cryomorphaceae</taxon>
        <taxon>Cryomorpha</taxon>
    </lineage>
</organism>
<evidence type="ECO:0000313" key="4">
    <source>
        <dbReference type="Proteomes" id="UP000486602"/>
    </source>
</evidence>
<feature type="transmembrane region" description="Helical" evidence="1">
    <location>
        <begin position="173"/>
        <end position="193"/>
    </location>
</feature>
<proteinExistence type="predicted"/>
<dbReference type="EMBL" id="JAAGVY010000001">
    <property type="protein sequence ID" value="NEN21925.1"/>
    <property type="molecule type" value="Genomic_DNA"/>
</dbReference>
<comment type="caution">
    <text evidence="3">The sequence shown here is derived from an EMBL/GenBank/DDBJ whole genome shotgun (WGS) entry which is preliminary data.</text>
</comment>
<sequence length="365" mass="40533">MEIDKYIQELLYDYDCVIVPQLGGFVTNYRPAVADLNSGIGHPPGKDIRFNKNLTKSDGLLERAVADGAKISFEDAGIVLKDISEKYWSKLNGGAKVQFKRIGVLYIDDHKNLRFEPAADQNYLKASFGLDSFTLPAITEMTQNPDEEKKPTPVIPIERAEPETIRFKSNKSIYWVAAATILPFVAMSVYLGVSTNFKSPTEITLAELIPFGINPAEAVKFTPRATSAEAKPASNDTDGTGFPENTAVFPFSFETNTVDSSGVWINLNEEKKPFATPEEVSPSKSKLTGTYHIIAGCFGEEVNAKKFVNNLKDRGYKAAILDYHKKLHRVRLESFTDYSTALSTLQELRNDGTFPNAWLLKKPLS</sequence>
<dbReference type="SUPFAM" id="SSF110997">
    <property type="entry name" value="Sporulation related repeat"/>
    <property type="match status" value="1"/>
</dbReference>
<evidence type="ECO:0000313" key="3">
    <source>
        <dbReference type="EMBL" id="NEN21925.1"/>
    </source>
</evidence>
<keyword evidence="1" id="KW-0472">Membrane</keyword>
<dbReference type="InterPro" id="IPR040495">
    <property type="entry name" value="HU-CCDC81_bac_1"/>
</dbReference>
<dbReference type="InterPro" id="IPR036680">
    <property type="entry name" value="SPOR-like_sf"/>
</dbReference>
<dbReference type="InterPro" id="IPR007730">
    <property type="entry name" value="SPOR-like_dom"/>
</dbReference>
<name>A0A7K3WMJ8_9FLAO</name>
<protein>
    <submittedName>
        <fullName evidence="3">SPOR domain-containing protein</fullName>
    </submittedName>
</protein>